<name>A0A9N9DT47_FUNMO</name>
<protein>
    <submittedName>
        <fullName evidence="2">4766_t:CDS:1</fullName>
    </submittedName>
</protein>
<gene>
    <name evidence="2" type="ORF">FMOSSE_LOCUS11329</name>
</gene>
<proteinExistence type="predicted"/>
<comment type="caution">
    <text evidence="2">The sequence shown here is derived from an EMBL/GenBank/DDBJ whole genome shotgun (WGS) entry which is preliminary data.</text>
</comment>
<feature type="compositionally biased region" description="Basic and acidic residues" evidence="1">
    <location>
        <begin position="60"/>
        <end position="70"/>
    </location>
</feature>
<organism evidence="2 3">
    <name type="scientific">Funneliformis mosseae</name>
    <name type="common">Endomycorrhizal fungus</name>
    <name type="synonym">Glomus mosseae</name>
    <dbReference type="NCBI Taxonomy" id="27381"/>
    <lineage>
        <taxon>Eukaryota</taxon>
        <taxon>Fungi</taxon>
        <taxon>Fungi incertae sedis</taxon>
        <taxon>Mucoromycota</taxon>
        <taxon>Glomeromycotina</taxon>
        <taxon>Glomeromycetes</taxon>
        <taxon>Glomerales</taxon>
        <taxon>Glomeraceae</taxon>
        <taxon>Funneliformis</taxon>
    </lineage>
</organism>
<dbReference type="EMBL" id="CAJVPP010004325">
    <property type="protein sequence ID" value="CAG8647953.1"/>
    <property type="molecule type" value="Genomic_DNA"/>
</dbReference>
<keyword evidence="3" id="KW-1185">Reference proteome</keyword>
<reference evidence="2" key="1">
    <citation type="submission" date="2021-06" db="EMBL/GenBank/DDBJ databases">
        <authorList>
            <person name="Kallberg Y."/>
            <person name="Tangrot J."/>
            <person name="Rosling A."/>
        </authorList>
    </citation>
    <scope>NUCLEOTIDE SEQUENCE</scope>
    <source>
        <strain evidence="2">87-6 pot B 2015</strain>
    </source>
</reference>
<sequence length="82" mass="9273">MIKADLEEGVRETEEKRADIIHLTEENIEAKTVNSSKSDRRSRKKYGHGRDDQSSNDDGNDNKNSNDEKSPSQSTTFDNSQS</sequence>
<feature type="compositionally biased region" description="Basic and acidic residues" evidence="1">
    <location>
        <begin position="1"/>
        <end position="29"/>
    </location>
</feature>
<accession>A0A9N9DT47</accession>
<dbReference type="Proteomes" id="UP000789375">
    <property type="component" value="Unassembled WGS sequence"/>
</dbReference>
<evidence type="ECO:0000256" key="1">
    <source>
        <dbReference type="SAM" id="MobiDB-lite"/>
    </source>
</evidence>
<feature type="region of interest" description="Disordered" evidence="1">
    <location>
        <begin position="1"/>
        <end position="82"/>
    </location>
</feature>
<evidence type="ECO:0000313" key="3">
    <source>
        <dbReference type="Proteomes" id="UP000789375"/>
    </source>
</evidence>
<feature type="compositionally biased region" description="Polar residues" evidence="1">
    <location>
        <begin position="73"/>
        <end position="82"/>
    </location>
</feature>
<evidence type="ECO:0000313" key="2">
    <source>
        <dbReference type="EMBL" id="CAG8647953.1"/>
    </source>
</evidence>
<dbReference type="AlphaFoldDB" id="A0A9N9DT47"/>